<comment type="similarity">
    <text evidence="2">Belongs to the autoinducer-2 exporter (AI-2E) (TC 2.A.86) family.</text>
</comment>
<comment type="caution">
    <text evidence="9">The sequence shown here is derived from an EMBL/GenBank/DDBJ whole genome shotgun (WGS) entry which is preliminary data.</text>
</comment>
<feature type="transmembrane region" description="Helical" evidence="8">
    <location>
        <begin position="20"/>
        <end position="52"/>
    </location>
</feature>
<keyword evidence="3" id="KW-0813">Transport</keyword>
<proteinExistence type="inferred from homology"/>
<evidence type="ECO:0000256" key="8">
    <source>
        <dbReference type="SAM" id="Phobius"/>
    </source>
</evidence>
<comment type="subcellular location">
    <subcellularLocation>
        <location evidence="1">Cell membrane</location>
        <topology evidence="1">Multi-pass membrane protein</topology>
    </subcellularLocation>
</comment>
<evidence type="ECO:0000256" key="2">
    <source>
        <dbReference type="ARBA" id="ARBA00009773"/>
    </source>
</evidence>
<evidence type="ECO:0000313" key="10">
    <source>
        <dbReference type="Proteomes" id="UP000704611"/>
    </source>
</evidence>
<evidence type="ECO:0000256" key="6">
    <source>
        <dbReference type="ARBA" id="ARBA00022989"/>
    </source>
</evidence>
<keyword evidence="10" id="KW-1185">Reference proteome</keyword>
<dbReference type="PANTHER" id="PTHR21716">
    <property type="entry name" value="TRANSMEMBRANE PROTEIN"/>
    <property type="match status" value="1"/>
</dbReference>
<dbReference type="InterPro" id="IPR002549">
    <property type="entry name" value="AI-2E-like"/>
</dbReference>
<keyword evidence="4" id="KW-1003">Cell membrane</keyword>
<evidence type="ECO:0000256" key="4">
    <source>
        <dbReference type="ARBA" id="ARBA00022475"/>
    </source>
</evidence>
<dbReference type="Proteomes" id="UP000704611">
    <property type="component" value="Unassembled WGS sequence"/>
</dbReference>
<keyword evidence="7 8" id="KW-0472">Membrane</keyword>
<sequence>MLDWLKKWYTNKFSDPQVVTLFLTLLLGFLAIYWLSGMLGPVLVAIAFAYLLEWPVARFTRLGFSRTISTSVVVVTFISVITLIVMSIIPAAWAQGRNLAKDLPTMIAAGKTYLLELPAMFPGLVSAEQINLMIQTTDERLMTFSREILSLSLASIFDVVAVLIYLVLVPVMVFFMLKDKESLSASFVGLLPAERKLISQVWHEMNGQIMNYIRGKILEILIVGAVSFVVFTLFGLNYALLLAVCVGFSVLVPYIGAALATVPIALVALFQWGLTAEFGYLMLAYGIIQALDGNVLVPLLFSEVVDLNPVFIIIAVLFFGGLFGFWGIFFAIPLASLVKATIKAWSSRVHPQPEPIKSGSVEP</sequence>
<feature type="transmembrane region" description="Helical" evidence="8">
    <location>
        <begin position="217"/>
        <end position="234"/>
    </location>
</feature>
<evidence type="ECO:0000256" key="7">
    <source>
        <dbReference type="ARBA" id="ARBA00023136"/>
    </source>
</evidence>
<evidence type="ECO:0000313" key="9">
    <source>
        <dbReference type="EMBL" id="MBV2131041.1"/>
    </source>
</evidence>
<reference evidence="9 10" key="1">
    <citation type="submission" date="2021-06" db="EMBL/GenBank/DDBJ databases">
        <title>Rheinheimera indica sp. nov., isolated from deep-sea sediment.</title>
        <authorList>
            <person name="Wang Z."/>
            <person name="Zhang X.-Y."/>
        </authorList>
    </citation>
    <scope>NUCLEOTIDE SEQUENCE [LARGE SCALE GENOMIC DNA]</scope>
    <source>
        <strain evidence="9 10">SM2107</strain>
    </source>
</reference>
<dbReference type="Pfam" id="PF01594">
    <property type="entry name" value="AI-2E_transport"/>
    <property type="match status" value="1"/>
</dbReference>
<organism evidence="9 10">
    <name type="scientific">Arsukibacterium indicum</name>
    <dbReference type="NCBI Taxonomy" id="2848612"/>
    <lineage>
        <taxon>Bacteria</taxon>
        <taxon>Pseudomonadati</taxon>
        <taxon>Pseudomonadota</taxon>
        <taxon>Gammaproteobacteria</taxon>
        <taxon>Chromatiales</taxon>
        <taxon>Chromatiaceae</taxon>
        <taxon>Arsukibacterium</taxon>
    </lineage>
</organism>
<feature type="transmembrane region" description="Helical" evidence="8">
    <location>
        <begin position="282"/>
        <end position="301"/>
    </location>
</feature>
<dbReference type="RefSeq" id="WP_217671356.1">
    <property type="nucleotide sequence ID" value="NZ_JAHRID010000011.1"/>
</dbReference>
<feature type="transmembrane region" description="Helical" evidence="8">
    <location>
        <begin position="307"/>
        <end position="338"/>
    </location>
</feature>
<evidence type="ECO:0000256" key="5">
    <source>
        <dbReference type="ARBA" id="ARBA00022692"/>
    </source>
</evidence>
<keyword evidence="5 8" id="KW-0812">Transmembrane</keyword>
<gene>
    <name evidence="9" type="ORF">KQY15_18225</name>
</gene>
<dbReference type="PANTHER" id="PTHR21716:SF53">
    <property type="entry name" value="PERMEASE PERM-RELATED"/>
    <property type="match status" value="1"/>
</dbReference>
<feature type="transmembrane region" description="Helical" evidence="8">
    <location>
        <begin position="240"/>
        <end position="270"/>
    </location>
</feature>
<dbReference type="EMBL" id="JAHRID010000011">
    <property type="protein sequence ID" value="MBV2131041.1"/>
    <property type="molecule type" value="Genomic_DNA"/>
</dbReference>
<protein>
    <submittedName>
        <fullName evidence="9">AI-2E family transporter</fullName>
    </submittedName>
</protein>
<feature type="transmembrane region" description="Helical" evidence="8">
    <location>
        <begin position="148"/>
        <end position="177"/>
    </location>
</feature>
<evidence type="ECO:0000256" key="1">
    <source>
        <dbReference type="ARBA" id="ARBA00004651"/>
    </source>
</evidence>
<accession>A0ABS6MQJ3</accession>
<keyword evidence="6 8" id="KW-1133">Transmembrane helix</keyword>
<name>A0ABS6MQJ3_9GAMM</name>
<feature type="transmembrane region" description="Helical" evidence="8">
    <location>
        <begin position="72"/>
        <end position="93"/>
    </location>
</feature>
<evidence type="ECO:0000256" key="3">
    <source>
        <dbReference type="ARBA" id="ARBA00022448"/>
    </source>
</evidence>